<sequence length="134" mass="13409">MFSKIFGLGAITVFASAAVFAEPPIQPGDTLESLSKAKVTTTVNGQPGSLQELISSGQIKPAAETPAMHTPAPNAAVSEAPAPAADPNAPAQALPELPSSAEAPVNAEQPPAADMPIQAAPETPAPSELPPEAQ</sequence>
<reference evidence="3 4" key="1">
    <citation type="submission" date="2018-09" db="EMBL/GenBank/DDBJ databases">
        <title>The draft genome of Acinetobacter spp. strains.</title>
        <authorList>
            <person name="Qin J."/>
            <person name="Feng Y."/>
            <person name="Zong Z."/>
        </authorList>
    </citation>
    <scope>NUCLEOTIDE SEQUENCE [LARGE SCALE GENOMIC DNA]</scope>
    <source>
        <strain evidence="3 4">WCHAc060012</strain>
    </source>
</reference>
<gene>
    <name evidence="3" type="ORF">D7V32_13295</name>
</gene>
<accession>A0A3A8EIL9</accession>
<proteinExistence type="predicted"/>
<evidence type="ECO:0000313" key="3">
    <source>
        <dbReference type="EMBL" id="RKG29824.1"/>
    </source>
</evidence>
<protein>
    <submittedName>
        <fullName evidence="3">Uncharacterized protein</fullName>
    </submittedName>
</protein>
<dbReference type="Proteomes" id="UP000282388">
    <property type="component" value="Unassembled WGS sequence"/>
</dbReference>
<dbReference type="RefSeq" id="WP_120403332.1">
    <property type="nucleotide sequence ID" value="NZ_RAXV01000032.1"/>
</dbReference>
<feature type="compositionally biased region" description="Pro residues" evidence="1">
    <location>
        <begin position="123"/>
        <end position="134"/>
    </location>
</feature>
<comment type="caution">
    <text evidence="3">The sequence shown here is derived from an EMBL/GenBank/DDBJ whole genome shotgun (WGS) entry which is preliminary data.</text>
</comment>
<organism evidence="3 4">
    <name type="scientific">Acinetobacter tianfuensis</name>
    <dbReference type="NCBI Taxonomy" id="2419603"/>
    <lineage>
        <taxon>Bacteria</taxon>
        <taxon>Pseudomonadati</taxon>
        <taxon>Pseudomonadota</taxon>
        <taxon>Gammaproteobacteria</taxon>
        <taxon>Moraxellales</taxon>
        <taxon>Moraxellaceae</taxon>
        <taxon>Acinetobacter</taxon>
    </lineage>
</organism>
<keyword evidence="4" id="KW-1185">Reference proteome</keyword>
<keyword evidence="2" id="KW-0732">Signal</keyword>
<feature type="chain" id="PRO_5017355220" evidence="2">
    <location>
        <begin position="22"/>
        <end position="134"/>
    </location>
</feature>
<dbReference type="OrthoDB" id="6694311at2"/>
<evidence type="ECO:0000313" key="4">
    <source>
        <dbReference type="Proteomes" id="UP000282388"/>
    </source>
</evidence>
<dbReference type="EMBL" id="RAXV01000032">
    <property type="protein sequence ID" value="RKG29824.1"/>
    <property type="molecule type" value="Genomic_DNA"/>
</dbReference>
<dbReference type="AlphaFoldDB" id="A0A3A8EIL9"/>
<feature type="compositionally biased region" description="Low complexity" evidence="1">
    <location>
        <begin position="71"/>
        <end position="95"/>
    </location>
</feature>
<feature type="signal peptide" evidence="2">
    <location>
        <begin position="1"/>
        <end position="21"/>
    </location>
</feature>
<evidence type="ECO:0000256" key="2">
    <source>
        <dbReference type="SAM" id="SignalP"/>
    </source>
</evidence>
<feature type="region of interest" description="Disordered" evidence="1">
    <location>
        <begin position="60"/>
        <end position="134"/>
    </location>
</feature>
<name>A0A3A8EIL9_9GAMM</name>
<evidence type="ECO:0000256" key="1">
    <source>
        <dbReference type="SAM" id="MobiDB-lite"/>
    </source>
</evidence>